<accession>A0A7K3WM90</accession>
<dbReference type="InterPro" id="IPR016181">
    <property type="entry name" value="Acyl_CoA_acyltransferase"/>
</dbReference>
<evidence type="ECO:0000313" key="2">
    <source>
        <dbReference type="EMBL" id="NEN22584.1"/>
    </source>
</evidence>
<dbReference type="InterPro" id="IPR000182">
    <property type="entry name" value="GNAT_dom"/>
</dbReference>
<dbReference type="Pfam" id="PF13302">
    <property type="entry name" value="Acetyltransf_3"/>
    <property type="match status" value="1"/>
</dbReference>
<dbReference type="GO" id="GO:0016747">
    <property type="term" value="F:acyltransferase activity, transferring groups other than amino-acyl groups"/>
    <property type="evidence" value="ECO:0007669"/>
    <property type="project" value="InterPro"/>
</dbReference>
<dbReference type="AlphaFoldDB" id="A0A7K3WM90"/>
<evidence type="ECO:0000313" key="3">
    <source>
        <dbReference type="Proteomes" id="UP000486602"/>
    </source>
</evidence>
<dbReference type="RefSeq" id="WP_163283307.1">
    <property type="nucleotide sequence ID" value="NZ_JAAGVY010000003.1"/>
</dbReference>
<protein>
    <submittedName>
        <fullName evidence="2">GNAT family N-acetyltransferase</fullName>
    </submittedName>
</protein>
<dbReference type="Proteomes" id="UP000486602">
    <property type="component" value="Unassembled WGS sequence"/>
</dbReference>
<feature type="domain" description="N-acetyltransferase" evidence="1">
    <location>
        <begin position="7"/>
        <end position="172"/>
    </location>
</feature>
<dbReference type="Gene3D" id="3.40.630.30">
    <property type="match status" value="1"/>
</dbReference>
<dbReference type="SUPFAM" id="SSF55729">
    <property type="entry name" value="Acyl-CoA N-acyltransferases (Nat)"/>
    <property type="match status" value="1"/>
</dbReference>
<dbReference type="PANTHER" id="PTHR43415">
    <property type="entry name" value="SPERMIDINE N(1)-ACETYLTRANSFERASE"/>
    <property type="match status" value="1"/>
</dbReference>
<dbReference type="PROSITE" id="PS51186">
    <property type="entry name" value="GNAT"/>
    <property type="match status" value="1"/>
</dbReference>
<gene>
    <name evidence="2" type="ORF">G3O08_03580</name>
</gene>
<evidence type="ECO:0000259" key="1">
    <source>
        <dbReference type="PROSITE" id="PS51186"/>
    </source>
</evidence>
<dbReference type="PANTHER" id="PTHR43415:SF3">
    <property type="entry name" value="GNAT-FAMILY ACETYLTRANSFERASE"/>
    <property type="match status" value="1"/>
</dbReference>
<proteinExistence type="predicted"/>
<name>A0A7K3WM90_9FLAO</name>
<sequence length="174" mass="20031">MLENKRIKLRSLEIGDVNLLSIWENDRANWKVSHTISPYSKYVLADYINSVTDVYSDKQLRLVIETKPDRVSVGTIDLFDCDFANRRAGIGILIADPDNRGKGIGSQVLDIIIDYCFEVLNLHQLYCNVLLDNPKSMALFEKYGFQKIGVKKDWTAYEGKFYDEVLMQKIRENG</sequence>
<dbReference type="EMBL" id="JAAGVY010000003">
    <property type="protein sequence ID" value="NEN22584.1"/>
    <property type="molecule type" value="Genomic_DNA"/>
</dbReference>
<keyword evidence="2" id="KW-0808">Transferase</keyword>
<dbReference type="CDD" id="cd04301">
    <property type="entry name" value="NAT_SF"/>
    <property type="match status" value="1"/>
</dbReference>
<keyword evidence="3" id="KW-1185">Reference proteome</keyword>
<reference evidence="2 3" key="1">
    <citation type="submission" date="2020-02" db="EMBL/GenBank/DDBJ databases">
        <title>Out from the shadows clarifying the taxonomy of the family Cryomorphaceae and related taxa by utilizing the GTDB taxonomic framework.</title>
        <authorList>
            <person name="Bowman J.P."/>
        </authorList>
    </citation>
    <scope>NUCLEOTIDE SEQUENCE [LARGE SCALE GENOMIC DNA]</scope>
    <source>
        <strain evidence="2 3">QSSC 1-22</strain>
    </source>
</reference>
<organism evidence="2 3">
    <name type="scientific">Cryomorpha ignava</name>
    <dbReference type="NCBI Taxonomy" id="101383"/>
    <lineage>
        <taxon>Bacteria</taxon>
        <taxon>Pseudomonadati</taxon>
        <taxon>Bacteroidota</taxon>
        <taxon>Flavobacteriia</taxon>
        <taxon>Flavobacteriales</taxon>
        <taxon>Cryomorphaceae</taxon>
        <taxon>Cryomorpha</taxon>
    </lineage>
</organism>
<comment type="caution">
    <text evidence="2">The sequence shown here is derived from an EMBL/GenBank/DDBJ whole genome shotgun (WGS) entry which is preliminary data.</text>
</comment>